<protein>
    <submittedName>
        <fullName evidence="1">Coenzyme PQQ synthesis protein D (PqqD)</fullName>
    </submittedName>
</protein>
<dbReference type="InterPro" id="IPR041881">
    <property type="entry name" value="PqqD_sf"/>
</dbReference>
<dbReference type="EMBL" id="FXBM01000001">
    <property type="protein sequence ID" value="SMH34742.1"/>
    <property type="molecule type" value="Genomic_DNA"/>
</dbReference>
<dbReference type="Pfam" id="PF05402">
    <property type="entry name" value="PqqD"/>
    <property type="match status" value="1"/>
</dbReference>
<organism evidence="1 2">
    <name type="scientific">Rathayibacter oskolensis</name>
    <dbReference type="NCBI Taxonomy" id="1891671"/>
    <lineage>
        <taxon>Bacteria</taxon>
        <taxon>Bacillati</taxon>
        <taxon>Actinomycetota</taxon>
        <taxon>Actinomycetes</taxon>
        <taxon>Micrococcales</taxon>
        <taxon>Microbacteriaceae</taxon>
        <taxon>Rathayibacter</taxon>
    </lineage>
</organism>
<sequence length="94" mass="10074">MTAWRRRRVASVESQDRVVFLDVASPSAVPMLLTGTALEVWDQLASGSEVEEAAIVGALADRFGVDEEDMAVDVAVFLRLLATSGAVEAVVRAR</sequence>
<dbReference type="InterPro" id="IPR008792">
    <property type="entry name" value="PQQD"/>
</dbReference>
<dbReference type="Proteomes" id="UP000193711">
    <property type="component" value="Unassembled WGS sequence"/>
</dbReference>
<evidence type="ECO:0000313" key="1">
    <source>
        <dbReference type="EMBL" id="SMH34742.1"/>
    </source>
</evidence>
<reference evidence="2" key="1">
    <citation type="submission" date="2017-04" db="EMBL/GenBank/DDBJ databases">
        <authorList>
            <person name="Varghese N."/>
            <person name="Submissions S."/>
        </authorList>
    </citation>
    <scope>NUCLEOTIDE SEQUENCE [LARGE SCALE GENOMIC DNA]</scope>
    <source>
        <strain evidence="2">VKM Ac-2121</strain>
    </source>
</reference>
<accession>A0A1X7ND67</accession>
<dbReference type="Gene3D" id="1.10.10.1150">
    <property type="entry name" value="Coenzyme PQQ synthesis protein D (PqqD)"/>
    <property type="match status" value="1"/>
</dbReference>
<name>A0A1X7ND67_9MICO</name>
<dbReference type="STRING" id="1891671.SAMN06295885_1025"/>
<evidence type="ECO:0000313" key="2">
    <source>
        <dbReference type="Proteomes" id="UP000193711"/>
    </source>
</evidence>
<gene>
    <name evidence="1" type="ORF">SAMN06295885_1025</name>
</gene>
<dbReference type="AlphaFoldDB" id="A0A1X7ND67"/>
<proteinExistence type="predicted"/>
<keyword evidence="2" id="KW-1185">Reference proteome</keyword>